<dbReference type="Pfam" id="PF00957">
    <property type="entry name" value="Synaptobrevin"/>
    <property type="match status" value="1"/>
</dbReference>
<dbReference type="PANTHER" id="PTHR36167">
    <property type="entry name" value="C2H2 FINGER DOMAIN TRANSCRIPTION FACTOR (EUROFUNG)-RELATED"/>
    <property type="match status" value="1"/>
</dbReference>
<dbReference type="GO" id="GO:0006355">
    <property type="term" value="P:regulation of DNA-templated transcription"/>
    <property type="evidence" value="ECO:0007669"/>
    <property type="project" value="InterPro"/>
</dbReference>
<accession>A0A6G1H827</accession>
<evidence type="ECO:0000256" key="1">
    <source>
        <dbReference type="PROSITE-ProRule" id="PRU00290"/>
    </source>
</evidence>
<gene>
    <name evidence="5" type="ORF">K402DRAFT_372870</name>
</gene>
<keyword evidence="3" id="KW-1133">Transmembrane helix</keyword>
<reference evidence="5" key="1">
    <citation type="journal article" date="2020" name="Stud. Mycol.">
        <title>101 Dothideomycetes genomes: a test case for predicting lifestyles and emergence of pathogens.</title>
        <authorList>
            <person name="Haridas S."/>
            <person name="Albert R."/>
            <person name="Binder M."/>
            <person name="Bloem J."/>
            <person name="Labutti K."/>
            <person name="Salamov A."/>
            <person name="Andreopoulos B."/>
            <person name="Baker S."/>
            <person name="Barry K."/>
            <person name="Bills G."/>
            <person name="Bluhm B."/>
            <person name="Cannon C."/>
            <person name="Castanera R."/>
            <person name="Culley D."/>
            <person name="Daum C."/>
            <person name="Ezra D."/>
            <person name="Gonzalez J."/>
            <person name="Henrissat B."/>
            <person name="Kuo A."/>
            <person name="Liang C."/>
            <person name="Lipzen A."/>
            <person name="Lutzoni F."/>
            <person name="Magnuson J."/>
            <person name="Mondo S."/>
            <person name="Nolan M."/>
            <person name="Ohm R."/>
            <person name="Pangilinan J."/>
            <person name="Park H.-J."/>
            <person name="Ramirez L."/>
            <person name="Alfaro M."/>
            <person name="Sun H."/>
            <person name="Tritt A."/>
            <person name="Yoshinaga Y."/>
            <person name="Zwiers L.-H."/>
            <person name="Turgeon B."/>
            <person name="Goodwin S."/>
            <person name="Spatafora J."/>
            <person name="Crous P."/>
            <person name="Grigoriev I."/>
        </authorList>
    </citation>
    <scope>NUCLEOTIDE SEQUENCE</scope>
    <source>
        <strain evidence="5">CBS 113979</strain>
    </source>
</reference>
<keyword evidence="6" id="KW-1185">Reference proteome</keyword>
<dbReference type="SUPFAM" id="SSF58038">
    <property type="entry name" value="SNARE fusion complex"/>
    <property type="match status" value="1"/>
</dbReference>
<feature type="domain" description="V-SNARE coiled-coil homology" evidence="4">
    <location>
        <begin position="324"/>
        <end position="384"/>
    </location>
</feature>
<feature type="transmembrane region" description="Helical" evidence="3">
    <location>
        <begin position="388"/>
        <end position="407"/>
    </location>
</feature>
<sequence>MAEALAAVGVAASIAQLADYGLQLSVKLFTFGNAVYNADRSVQDISNDVSLTSSVLKELGDALKKDDEARLFSEQAVLAAEKTVSECLKIFSELDEALKGAMGRLGLDEKGGKVKVGKTGKMFEKLKWPFLQPKMELLRSNLERLKASLSLMLNVLIYARGIYEKRPEDDSQHQKEIIEALARSERESQQRFESLRKALQSGNDMAKSAPPFSQPTKNGRFHPQASDSPGFSINAIAVPQAEPEPLAVDLQVLKTDLFKYCELITELVNELHGASATEPGKEESVQLGQEIARASAGHVSRLRERYLQSAGPRKYADSLLSVDFEKDEANDIFIASSKMRDFVLQATERGERLDGLQDTTDNLAVSAQGFRRGANRVRKQMWWKDIKTRLALLALFLLLCLFCYYVGPPLCRSIWGNKTAAIGTFLGLASATCVLAGYVLKRPLNHTKPPPGGELQYILPDDTWTKLDDQLEIEKARANALVEKRLLKRERESEERRKKKKSGIVENGELFPDDEADLLPVRSSLTASGGGPHPLVQYSVAELQIMQGYLESPPLDERDSLFQDGLREFLRKYAESAVGATNLDESREGKTAGFQLEVDYENGEMMSLPTEAGALRGLSPDSLHRSGSTRSERLKRGKRRGPARKGPKVREVSSKTDKKSLKAATSAFSGDIVGDLLRQWTTLSPEDCEVAERQ</sequence>
<dbReference type="Proteomes" id="UP000800041">
    <property type="component" value="Unassembled WGS sequence"/>
</dbReference>
<feature type="region of interest" description="Disordered" evidence="2">
    <location>
        <begin position="614"/>
        <end position="663"/>
    </location>
</feature>
<organism evidence="5 6">
    <name type="scientific">Aulographum hederae CBS 113979</name>
    <dbReference type="NCBI Taxonomy" id="1176131"/>
    <lineage>
        <taxon>Eukaryota</taxon>
        <taxon>Fungi</taxon>
        <taxon>Dikarya</taxon>
        <taxon>Ascomycota</taxon>
        <taxon>Pezizomycotina</taxon>
        <taxon>Dothideomycetes</taxon>
        <taxon>Pleosporomycetidae</taxon>
        <taxon>Aulographales</taxon>
        <taxon>Aulographaceae</taxon>
    </lineage>
</organism>
<dbReference type="EMBL" id="ML977146">
    <property type="protein sequence ID" value="KAF1989214.1"/>
    <property type="molecule type" value="Genomic_DNA"/>
</dbReference>
<evidence type="ECO:0000256" key="2">
    <source>
        <dbReference type="SAM" id="MobiDB-lite"/>
    </source>
</evidence>
<evidence type="ECO:0000313" key="6">
    <source>
        <dbReference type="Proteomes" id="UP000800041"/>
    </source>
</evidence>
<keyword evidence="3" id="KW-0472">Membrane</keyword>
<evidence type="ECO:0000256" key="3">
    <source>
        <dbReference type="SAM" id="Phobius"/>
    </source>
</evidence>
<evidence type="ECO:0000313" key="5">
    <source>
        <dbReference type="EMBL" id="KAF1989214.1"/>
    </source>
</evidence>
<feature type="compositionally biased region" description="Basic residues" evidence="2">
    <location>
        <begin position="633"/>
        <end position="647"/>
    </location>
</feature>
<feature type="compositionally biased region" description="Basic and acidic residues" evidence="2">
    <location>
        <begin position="648"/>
        <end position="660"/>
    </location>
</feature>
<dbReference type="Gene3D" id="1.20.5.110">
    <property type="match status" value="1"/>
</dbReference>
<dbReference type="PROSITE" id="PS50892">
    <property type="entry name" value="V_SNARE"/>
    <property type="match status" value="1"/>
</dbReference>
<feature type="transmembrane region" description="Helical" evidence="3">
    <location>
        <begin position="419"/>
        <end position="440"/>
    </location>
</feature>
<dbReference type="OrthoDB" id="190375at2759"/>
<protein>
    <recommendedName>
        <fullName evidence="4">V-SNARE coiled-coil homology domain-containing protein</fullName>
    </recommendedName>
</protein>
<keyword evidence="1" id="KW-0175">Coiled coil</keyword>
<proteinExistence type="predicted"/>
<feature type="region of interest" description="Disordered" evidence="2">
    <location>
        <begin position="200"/>
        <end position="226"/>
    </location>
</feature>
<dbReference type="InterPro" id="IPR039327">
    <property type="entry name" value="CON7-like"/>
</dbReference>
<dbReference type="InterPro" id="IPR042855">
    <property type="entry name" value="V_SNARE_CC"/>
</dbReference>
<evidence type="ECO:0000259" key="4">
    <source>
        <dbReference type="PROSITE" id="PS50892"/>
    </source>
</evidence>
<name>A0A6G1H827_9PEZI</name>
<dbReference type="AlphaFoldDB" id="A0A6G1H827"/>
<keyword evidence="3" id="KW-0812">Transmembrane</keyword>
<dbReference type="PANTHER" id="PTHR36167:SF4">
    <property type="entry name" value="FUNGAL N-TERMINAL DOMAIN-CONTAINING PROTEIN"/>
    <property type="match status" value="1"/>
</dbReference>